<protein>
    <submittedName>
        <fullName evidence="2">Uncharacterized protein</fullName>
    </submittedName>
</protein>
<reference evidence="2 3" key="1">
    <citation type="submission" date="2018-06" db="EMBL/GenBank/DDBJ databases">
        <authorList>
            <consortium name="Pathogen Informatics"/>
            <person name="Doyle S."/>
        </authorList>
    </citation>
    <scope>NUCLEOTIDE SEQUENCE [LARGE SCALE GENOMIC DNA]</scope>
    <source>
        <strain evidence="2 3">NCTC12858</strain>
    </source>
</reference>
<dbReference type="RefSeq" id="WP_023940542.1">
    <property type="nucleotide sequence ID" value="NZ_LS483447.1"/>
</dbReference>
<evidence type="ECO:0000313" key="3">
    <source>
        <dbReference type="Proteomes" id="UP000249300"/>
    </source>
</evidence>
<organism evidence="2 3">
    <name type="scientific">Porphyromonas crevioricanis</name>
    <dbReference type="NCBI Taxonomy" id="393921"/>
    <lineage>
        <taxon>Bacteria</taxon>
        <taxon>Pseudomonadati</taxon>
        <taxon>Bacteroidota</taxon>
        <taxon>Bacteroidia</taxon>
        <taxon>Bacteroidales</taxon>
        <taxon>Porphyromonadaceae</taxon>
        <taxon>Porphyromonas</taxon>
    </lineage>
</organism>
<accession>A0A2X4PLJ8</accession>
<proteinExistence type="predicted"/>
<gene>
    <name evidence="2" type="ORF">NCTC12858_00182</name>
</gene>
<dbReference type="KEGG" id="pcre:NCTC12858_00182"/>
<dbReference type="Proteomes" id="UP000249300">
    <property type="component" value="Chromosome 1"/>
</dbReference>
<dbReference type="AlphaFoldDB" id="A0A2X4PLJ8"/>
<evidence type="ECO:0000256" key="1">
    <source>
        <dbReference type="SAM" id="MobiDB-lite"/>
    </source>
</evidence>
<feature type="compositionally biased region" description="Basic and acidic residues" evidence="1">
    <location>
        <begin position="33"/>
        <end position="48"/>
    </location>
</feature>
<keyword evidence="3" id="KW-1185">Reference proteome</keyword>
<name>A0A2X4PLJ8_9PORP</name>
<dbReference type="EMBL" id="LS483447">
    <property type="protein sequence ID" value="SQH72368.1"/>
    <property type="molecule type" value="Genomic_DNA"/>
</dbReference>
<feature type="region of interest" description="Disordered" evidence="1">
    <location>
        <begin position="33"/>
        <end position="64"/>
    </location>
</feature>
<evidence type="ECO:0000313" key="2">
    <source>
        <dbReference type="EMBL" id="SQH72368.1"/>
    </source>
</evidence>
<sequence length="64" mass="7406">MLQATEVQIFQFNGSPISFQNGDSVMVNAPERLPQERTLPDIKKELKSGYRKMKKLDKPKNKQQ</sequence>